<evidence type="ECO:0000256" key="6">
    <source>
        <dbReference type="ARBA" id="ARBA00022737"/>
    </source>
</evidence>
<reference evidence="12" key="1">
    <citation type="journal article" date="2023" name="Science">
        <title>Genome structures resolve the early diversification of teleost fishes.</title>
        <authorList>
            <person name="Parey E."/>
            <person name="Louis A."/>
            <person name="Montfort J."/>
            <person name="Bouchez O."/>
            <person name="Roques C."/>
            <person name="Iampietro C."/>
            <person name="Lluch J."/>
            <person name="Castinel A."/>
            <person name="Donnadieu C."/>
            <person name="Desvignes T."/>
            <person name="Floi Bucao C."/>
            <person name="Jouanno E."/>
            <person name="Wen M."/>
            <person name="Mejri S."/>
            <person name="Dirks R."/>
            <person name="Jansen H."/>
            <person name="Henkel C."/>
            <person name="Chen W.J."/>
            <person name="Zahm M."/>
            <person name="Cabau C."/>
            <person name="Klopp C."/>
            <person name="Thompson A.W."/>
            <person name="Robinson-Rechavi M."/>
            <person name="Braasch I."/>
            <person name="Lecointre G."/>
            <person name="Bobe J."/>
            <person name="Postlethwait J.H."/>
            <person name="Berthelot C."/>
            <person name="Roest Crollius H."/>
            <person name="Guiguen Y."/>
        </authorList>
    </citation>
    <scope>NUCLEOTIDE SEQUENCE</scope>
    <source>
        <strain evidence="12">NC1722</strain>
    </source>
</reference>
<proteinExistence type="predicted"/>
<keyword evidence="4" id="KW-0812">Transmembrane</keyword>
<sequence length="169" mass="17762">MEKVTRVPIESCEQYGTCGECLSSGDPHCGWCVLHNMCSRRGRCDRAEEPFRFAAALSQCVKVAVYPESIAVSEPSVPLLVKVSNVPDLTAGITCSFGNLTEVEGQPPRQPAPARTVPKTRAPGALQAGCAGLFPPVESPAALGPSGRALGPPCVHRAARPLCSPQLLV</sequence>
<dbReference type="InterPro" id="IPR002165">
    <property type="entry name" value="Plexin_repeat"/>
</dbReference>
<keyword evidence="2" id="KW-1003">Cell membrane</keyword>
<keyword evidence="6" id="KW-0677">Repeat</keyword>
<dbReference type="AlphaFoldDB" id="A0AAD7RDA4"/>
<dbReference type="Proteomes" id="UP001221898">
    <property type="component" value="Unassembled WGS sequence"/>
</dbReference>
<keyword evidence="13" id="KW-1185">Reference proteome</keyword>
<gene>
    <name evidence="12" type="ORF">AAFF_G00248840</name>
</gene>
<name>A0AAD7RDA4_9TELE</name>
<evidence type="ECO:0000256" key="10">
    <source>
        <dbReference type="ARBA" id="ARBA00023180"/>
    </source>
</evidence>
<keyword evidence="3" id="KW-0597">Phosphoprotein</keyword>
<evidence type="ECO:0000256" key="9">
    <source>
        <dbReference type="ARBA" id="ARBA00023157"/>
    </source>
</evidence>
<dbReference type="PANTHER" id="PTHR22625">
    <property type="entry name" value="PLEXIN"/>
    <property type="match status" value="1"/>
</dbReference>
<dbReference type="PANTHER" id="PTHR22625:SF37">
    <property type="entry name" value="PLEXIN-A2"/>
    <property type="match status" value="1"/>
</dbReference>
<keyword evidence="8" id="KW-0472">Membrane</keyword>
<organism evidence="12 13">
    <name type="scientific">Aldrovandia affinis</name>
    <dbReference type="NCBI Taxonomy" id="143900"/>
    <lineage>
        <taxon>Eukaryota</taxon>
        <taxon>Metazoa</taxon>
        <taxon>Chordata</taxon>
        <taxon>Craniata</taxon>
        <taxon>Vertebrata</taxon>
        <taxon>Euteleostomi</taxon>
        <taxon>Actinopterygii</taxon>
        <taxon>Neopterygii</taxon>
        <taxon>Teleostei</taxon>
        <taxon>Notacanthiformes</taxon>
        <taxon>Halosauridae</taxon>
        <taxon>Aldrovandia</taxon>
    </lineage>
</organism>
<dbReference type="GO" id="GO:0002116">
    <property type="term" value="C:semaphorin receptor complex"/>
    <property type="evidence" value="ECO:0007669"/>
    <property type="project" value="TreeGrafter"/>
</dbReference>
<dbReference type="Gene3D" id="2.60.40.10">
    <property type="entry name" value="Immunoglobulins"/>
    <property type="match status" value="1"/>
</dbReference>
<dbReference type="InterPro" id="IPR031148">
    <property type="entry name" value="Plexin"/>
</dbReference>
<dbReference type="Pfam" id="PF01437">
    <property type="entry name" value="PSI"/>
    <property type="match status" value="1"/>
</dbReference>
<dbReference type="SMART" id="SM00423">
    <property type="entry name" value="PSI"/>
    <property type="match status" value="1"/>
</dbReference>
<evidence type="ECO:0000256" key="7">
    <source>
        <dbReference type="ARBA" id="ARBA00022989"/>
    </source>
</evidence>
<dbReference type="GO" id="GO:0005886">
    <property type="term" value="C:plasma membrane"/>
    <property type="evidence" value="ECO:0007669"/>
    <property type="project" value="UniProtKB-SubCell"/>
</dbReference>
<evidence type="ECO:0000313" key="13">
    <source>
        <dbReference type="Proteomes" id="UP001221898"/>
    </source>
</evidence>
<dbReference type="InterPro" id="IPR016201">
    <property type="entry name" value="PSI"/>
</dbReference>
<evidence type="ECO:0000259" key="11">
    <source>
        <dbReference type="SMART" id="SM00423"/>
    </source>
</evidence>
<keyword evidence="5" id="KW-0732">Signal</keyword>
<evidence type="ECO:0000256" key="5">
    <source>
        <dbReference type="ARBA" id="ARBA00022729"/>
    </source>
</evidence>
<accession>A0AAD7RDA4</accession>
<evidence type="ECO:0000256" key="2">
    <source>
        <dbReference type="ARBA" id="ARBA00022475"/>
    </source>
</evidence>
<comment type="caution">
    <text evidence="12">The sequence shown here is derived from an EMBL/GenBank/DDBJ whole genome shotgun (WGS) entry which is preliminary data.</text>
</comment>
<feature type="domain" description="PSI" evidence="11">
    <location>
        <begin position="11"/>
        <end position="61"/>
    </location>
</feature>
<evidence type="ECO:0000256" key="1">
    <source>
        <dbReference type="ARBA" id="ARBA00004251"/>
    </source>
</evidence>
<keyword evidence="7" id="KW-1133">Transmembrane helix</keyword>
<keyword evidence="10" id="KW-0325">Glycoprotein</keyword>
<dbReference type="GO" id="GO:0017154">
    <property type="term" value="F:semaphorin receptor activity"/>
    <property type="evidence" value="ECO:0007669"/>
    <property type="project" value="InterPro"/>
</dbReference>
<evidence type="ECO:0000256" key="4">
    <source>
        <dbReference type="ARBA" id="ARBA00022692"/>
    </source>
</evidence>
<comment type="subcellular location">
    <subcellularLocation>
        <location evidence="1">Cell membrane</location>
        <topology evidence="1">Single-pass type I membrane protein</topology>
    </subcellularLocation>
</comment>
<evidence type="ECO:0000256" key="8">
    <source>
        <dbReference type="ARBA" id="ARBA00023136"/>
    </source>
</evidence>
<evidence type="ECO:0000256" key="3">
    <source>
        <dbReference type="ARBA" id="ARBA00022553"/>
    </source>
</evidence>
<dbReference type="FunFam" id="2.60.40.10:FF:000131">
    <property type="entry name" value="Plexin A2"/>
    <property type="match status" value="1"/>
</dbReference>
<evidence type="ECO:0000313" key="12">
    <source>
        <dbReference type="EMBL" id="KAJ8378013.1"/>
    </source>
</evidence>
<dbReference type="InterPro" id="IPR013783">
    <property type="entry name" value="Ig-like_fold"/>
</dbReference>
<protein>
    <recommendedName>
        <fullName evidence="11">PSI domain-containing protein</fullName>
    </recommendedName>
</protein>
<dbReference type="SUPFAM" id="SSF103575">
    <property type="entry name" value="Plexin repeat"/>
    <property type="match status" value="1"/>
</dbReference>
<dbReference type="EMBL" id="JAINUG010000333">
    <property type="protein sequence ID" value="KAJ8378013.1"/>
    <property type="molecule type" value="Genomic_DNA"/>
</dbReference>
<keyword evidence="9" id="KW-1015">Disulfide bond</keyword>
<dbReference type="GO" id="GO:0030334">
    <property type="term" value="P:regulation of cell migration"/>
    <property type="evidence" value="ECO:0007669"/>
    <property type="project" value="TreeGrafter"/>
</dbReference>